<dbReference type="PANTHER" id="PTHR35800:SF1">
    <property type="entry name" value="RNA-BINDING PROTEIN KHPB"/>
    <property type="match status" value="1"/>
</dbReference>
<dbReference type="GO" id="GO:0003723">
    <property type="term" value="F:RNA binding"/>
    <property type="evidence" value="ECO:0007669"/>
    <property type="project" value="InterPro"/>
</dbReference>
<dbReference type="SUPFAM" id="SSF82708">
    <property type="entry name" value="R3H domain"/>
    <property type="match status" value="1"/>
</dbReference>
<dbReference type="InterPro" id="IPR039247">
    <property type="entry name" value="KhpB"/>
</dbReference>
<sequence>MNINEFIIETLKTLLTLLGISFTDISVSIDEKTSSPRFVIATADSAILIGEHGARLLALNHLIKRIVEKKFPGEHHSFMVDVNDYQKKQVDEIRAKAHMLAERARYFKSSVEMDPMSSYERMIVHAEFTLTPDIATESSGFGKDRHLVLKYTETKVLPDKLI</sequence>
<dbReference type="PROSITE" id="PS51061">
    <property type="entry name" value="R3H"/>
    <property type="match status" value="1"/>
</dbReference>
<proteinExistence type="predicted"/>
<feature type="domain" description="R3H" evidence="1">
    <location>
        <begin position="87"/>
        <end position="153"/>
    </location>
</feature>
<dbReference type="PANTHER" id="PTHR35800">
    <property type="entry name" value="PROTEIN JAG"/>
    <property type="match status" value="1"/>
</dbReference>
<dbReference type="SMART" id="SM00393">
    <property type="entry name" value="R3H"/>
    <property type="match status" value="1"/>
</dbReference>
<dbReference type="Proteomes" id="UP000177122">
    <property type="component" value="Unassembled WGS sequence"/>
</dbReference>
<evidence type="ECO:0000259" key="1">
    <source>
        <dbReference type="PROSITE" id="PS51061"/>
    </source>
</evidence>
<dbReference type="EMBL" id="MHLI01000001">
    <property type="protein sequence ID" value="OGZ06504.1"/>
    <property type="molecule type" value="Genomic_DNA"/>
</dbReference>
<dbReference type="InterPro" id="IPR015946">
    <property type="entry name" value="KH_dom-like_a/b"/>
</dbReference>
<name>A0A1G2CYQ6_9BACT</name>
<evidence type="ECO:0000313" key="3">
    <source>
        <dbReference type="Proteomes" id="UP000177122"/>
    </source>
</evidence>
<accession>A0A1G2CYQ6</accession>
<protein>
    <recommendedName>
        <fullName evidence="1">R3H domain-containing protein</fullName>
    </recommendedName>
</protein>
<dbReference type="InterPro" id="IPR036867">
    <property type="entry name" value="R3H_dom_sf"/>
</dbReference>
<dbReference type="Gene3D" id="3.30.1370.50">
    <property type="entry name" value="R3H-like domain"/>
    <property type="match status" value="1"/>
</dbReference>
<evidence type="ECO:0000313" key="2">
    <source>
        <dbReference type="EMBL" id="OGZ06504.1"/>
    </source>
</evidence>
<dbReference type="AlphaFoldDB" id="A0A1G2CYQ6"/>
<dbReference type="Pfam" id="PF01424">
    <property type="entry name" value="R3H"/>
    <property type="match status" value="1"/>
</dbReference>
<organism evidence="2 3">
    <name type="scientific">Candidatus Lloydbacteria bacterium RIFCSPHIGHO2_01_FULL_49_22</name>
    <dbReference type="NCBI Taxonomy" id="1798658"/>
    <lineage>
        <taxon>Bacteria</taxon>
        <taxon>Candidatus Lloydiibacteriota</taxon>
    </lineage>
</organism>
<reference evidence="2 3" key="1">
    <citation type="journal article" date="2016" name="Nat. Commun.">
        <title>Thousands of microbial genomes shed light on interconnected biogeochemical processes in an aquifer system.</title>
        <authorList>
            <person name="Anantharaman K."/>
            <person name="Brown C.T."/>
            <person name="Hug L.A."/>
            <person name="Sharon I."/>
            <person name="Castelle C.J."/>
            <person name="Probst A.J."/>
            <person name="Thomas B.C."/>
            <person name="Singh A."/>
            <person name="Wilkins M.J."/>
            <person name="Karaoz U."/>
            <person name="Brodie E.L."/>
            <person name="Williams K.H."/>
            <person name="Hubbard S.S."/>
            <person name="Banfield J.F."/>
        </authorList>
    </citation>
    <scope>NUCLEOTIDE SEQUENCE [LARGE SCALE GENOMIC DNA]</scope>
</reference>
<comment type="caution">
    <text evidence="2">The sequence shown here is derived from an EMBL/GenBank/DDBJ whole genome shotgun (WGS) entry which is preliminary data.</text>
</comment>
<gene>
    <name evidence="2" type="ORF">A2845_00055</name>
</gene>
<dbReference type="InterPro" id="IPR001374">
    <property type="entry name" value="R3H_dom"/>
</dbReference>
<dbReference type="Gene3D" id="3.30.300.20">
    <property type="match status" value="1"/>
</dbReference>